<evidence type="ECO:0000256" key="4">
    <source>
        <dbReference type="ARBA" id="ARBA00022679"/>
    </source>
</evidence>
<evidence type="ECO:0000256" key="5">
    <source>
        <dbReference type="ARBA" id="ARBA00022741"/>
    </source>
</evidence>
<dbReference type="SUPFAM" id="SSF55874">
    <property type="entry name" value="ATPase domain of HSP90 chaperone/DNA topoisomerase II/histidine kinase"/>
    <property type="match status" value="1"/>
</dbReference>
<keyword evidence="4" id="KW-0808">Transferase</keyword>
<accession>A0A344L6X2</accession>
<keyword evidence="8" id="KW-0902">Two-component regulatory system</keyword>
<keyword evidence="6 12" id="KW-0418">Kinase</keyword>
<dbReference type="EC" id="2.7.13.3" evidence="2"/>
<keyword evidence="7" id="KW-0067">ATP-binding</keyword>
<feature type="transmembrane region" description="Helical" evidence="9">
    <location>
        <begin position="113"/>
        <end position="132"/>
    </location>
</feature>
<dbReference type="GO" id="GO:0046983">
    <property type="term" value="F:protein dimerization activity"/>
    <property type="evidence" value="ECO:0007669"/>
    <property type="project" value="InterPro"/>
</dbReference>
<evidence type="ECO:0000313" key="12">
    <source>
        <dbReference type="EMBL" id="AXB43796.1"/>
    </source>
</evidence>
<dbReference type="InterPro" id="IPR011712">
    <property type="entry name" value="Sig_transdc_His_kin_sub3_dim/P"/>
</dbReference>
<dbReference type="InterPro" id="IPR036890">
    <property type="entry name" value="HATPase_C_sf"/>
</dbReference>
<dbReference type="RefSeq" id="WP_113693031.1">
    <property type="nucleotide sequence ID" value="NZ_CP015163.1"/>
</dbReference>
<keyword evidence="9" id="KW-0472">Membrane</keyword>
<keyword evidence="9" id="KW-0812">Transmembrane</keyword>
<dbReference type="InterPro" id="IPR050482">
    <property type="entry name" value="Sensor_HK_TwoCompSys"/>
</dbReference>
<proteinExistence type="predicted"/>
<dbReference type="Gene3D" id="1.20.5.1930">
    <property type="match status" value="1"/>
</dbReference>
<feature type="domain" description="DUF7134" evidence="11">
    <location>
        <begin position="11"/>
        <end position="159"/>
    </location>
</feature>
<evidence type="ECO:0000256" key="7">
    <source>
        <dbReference type="ARBA" id="ARBA00022840"/>
    </source>
</evidence>
<evidence type="ECO:0000259" key="10">
    <source>
        <dbReference type="Pfam" id="PF07730"/>
    </source>
</evidence>
<sequence>MVHVRLDYRRLPPFTQDVGIALLYFAGGTVLYLSGIYPIFGEPTHLIWTRFLLLGAVCALQLLRRRTPGVALLLAAVPFAVDLSLGMSAPILIAFSDHLYAATLYGSRWLSRTMIGLAATSTIGAVVIALIVADDWRTAVLAAVAAVPFIITPVWWASNVRTHREIALKERANAAQLARIAELDRNAAVAAERARMARDLHDVIAGHLSAIAIQSEAALSIADGAKPETMRTVLESVRGNSVDALEEMRAMIGLLRSHGVGEDETTAPARLGELSKLVESARTSGVSVTVANELDPAVALPAVVDLTAYRIAQEALTNAVKHAPGTSAAVCVRLDGKILTVEVTNELTTSHRTSDTGHGLLNMRERAQAVGGSFTAGPAAPGWRVFAALPIGGQAG</sequence>
<name>A0A344L6X2_9PSEU</name>
<feature type="transmembrane region" description="Helical" evidence="9">
    <location>
        <begin position="139"/>
        <end position="158"/>
    </location>
</feature>
<evidence type="ECO:0000313" key="13">
    <source>
        <dbReference type="Proteomes" id="UP000250434"/>
    </source>
</evidence>
<evidence type="ECO:0000256" key="2">
    <source>
        <dbReference type="ARBA" id="ARBA00012438"/>
    </source>
</evidence>
<dbReference type="InterPro" id="IPR055558">
    <property type="entry name" value="DUF7134"/>
</dbReference>
<feature type="transmembrane region" description="Helical" evidence="9">
    <location>
        <begin position="70"/>
        <end position="93"/>
    </location>
</feature>
<reference evidence="12 13" key="1">
    <citation type="submission" date="2016-04" db="EMBL/GenBank/DDBJ databases">
        <title>Complete genome sequence and analysis of deep-sea sediment isolate, Amycolatopsis sp. WP1.</title>
        <authorList>
            <person name="Wang H."/>
            <person name="Chen S."/>
            <person name="Wu Q."/>
        </authorList>
    </citation>
    <scope>NUCLEOTIDE SEQUENCE [LARGE SCALE GENOMIC DNA]</scope>
    <source>
        <strain evidence="12 13">WP1</strain>
    </source>
</reference>
<protein>
    <recommendedName>
        <fullName evidence="2">histidine kinase</fullName>
        <ecNumber evidence="2">2.7.13.3</ecNumber>
    </recommendedName>
</protein>
<evidence type="ECO:0000259" key="11">
    <source>
        <dbReference type="Pfam" id="PF23539"/>
    </source>
</evidence>
<keyword evidence="5" id="KW-0547">Nucleotide-binding</keyword>
<dbReference type="GO" id="GO:0005524">
    <property type="term" value="F:ATP binding"/>
    <property type="evidence" value="ECO:0007669"/>
    <property type="project" value="UniProtKB-KW"/>
</dbReference>
<dbReference type="Gene3D" id="3.30.565.10">
    <property type="entry name" value="Histidine kinase-like ATPase, C-terminal domain"/>
    <property type="match status" value="1"/>
</dbReference>
<feature type="transmembrane region" description="Helical" evidence="9">
    <location>
        <begin position="21"/>
        <end position="40"/>
    </location>
</feature>
<evidence type="ECO:0000256" key="1">
    <source>
        <dbReference type="ARBA" id="ARBA00000085"/>
    </source>
</evidence>
<comment type="catalytic activity">
    <reaction evidence="1">
        <text>ATP + protein L-histidine = ADP + protein N-phospho-L-histidine.</text>
        <dbReference type="EC" id="2.7.13.3"/>
    </reaction>
</comment>
<organism evidence="12 13">
    <name type="scientific">Amycolatopsis albispora</name>
    <dbReference type="NCBI Taxonomy" id="1804986"/>
    <lineage>
        <taxon>Bacteria</taxon>
        <taxon>Bacillati</taxon>
        <taxon>Actinomycetota</taxon>
        <taxon>Actinomycetes</taxon>
        <taxon>Pseudonocardiales</taxon>
        <taxon>Pseudonocardiaceae</taxon>
        <taxon>Amycolatopsis</taxon>
    </lineage>
</organism>
<dbReference type="GO" id="GO:0000155">
    <property type="term" value="F:phosphorelay sensor kinase activity"/>
    <property type="evidence" value="ECO:0007669"/>
    <property type="project" value="InterPro"/>
</dbReference>
<dbReference type="AlphaFoldDB" id="A0A344L6X2"/>
<dbReference type="KEGG" id="aab:A4R43_15735"/>
<dbReference type="OrthoDB" id="227596at2"/>
<dbReference type="Pfam" id="PF07730">
    <property type="entry name" value="HisKA_3"/>
    <property type="match status" value="1"/>
</dbReference>
<feature type="domain" description="Signal transduction histidine kinase subgroup 3 dimerisation and phosphoacceptor" evidence="10">
    <location>
        <begin position="192"/>
        <end position="258"/>
    </location>
</feature>
<dbReference type="GO" id="GO:0016020">
    <property type="term" value="C:membrane"/>
    <property type="evidence" value="ECO:0007669"/>
    <property type="project" value="InterPro"/>
</dbReference>
<dbReference type="PANTHER" id="PTHR24421">
    <property type="entry name" value="NITRATE/NITRITE SENSOR PROTEIN NARX-RELATED"/>
    <property type="match status" value="1"/>
</dbReference>
<dbReference type="Pfam" id="PF23539">
    <property type="entry name" value="DUF7134"/>
    <property type="match status" value="1"/>
</dbReference>
<dbReference type="EMBL" id="CP015163">
    <property type="protein sequence ID" value="AXB43796.1"/>
    <property type="molecule type" value="Genomic_DNA"/>
</dbReference>
<evidence type="ECO:0000256" key="6">
    <source>
        <dbReference type="ARBA" id="ARBA00022777"/>
    </source>
</evidence>
<dbReference type="PANTHER" id="PTHR24421:SF10">
    <property type="entry name" value="NITRATE_NITRITE SENSOR PROTEIN NARQ"/>
    <property type="match status" value="1"/>
</dbReference>
<gene>
    <name evidence="12" type="ORF">A4R43_15735</name>
</gene>
<keyword evidence="3" id="KW-0597">Phosphoprotein</keyword>
<evidence type="ECO:0000256" key="3">
    <source>
        <dbReference type="ARBA" id="ARBA00022553"/>
    </source>
</evidence>
<evidence type="ECO:0000256" key="9">
    <source>
        <dbReference type="SAM" id="Phobius"/>
    </source>
</evidence>
<feature type="transmembrane region" description="Helical" evidence="9">
    <location>
        <begin position="46"/>
        <end position="63"/>
    </location>
</feature>
<keyword evidence="13" id="KW-1185">Reference proteome</keyword>
<keyword evidence="9" id="KW-1133">Transmembrane helix</keyword>
<evidence type="ECO:0000256" key="8">
    <source>
        <dbReference type="ARBA" id="ARBA00023012"/>
    </source>
</evidence>
<dbReference type="CDD" id="cd16917">
    <property type="entry name" value="HATPase_UhpB-NarQ-NarX-like"/>
    <property type="match status" value="1"/>
</dbReference>
<dbReference type="Proteomes" id="UP000250434">
    <property type="component" value="Chromosome"/>
</dbReference>